<name>A0ABX7PHZ6_9ACTN</name>
<organism evidence="1 2">
    <name type="scientific">Nocardioides aromaticivorans</name>
    <dbReference type="NCBI Taxonomy" id="200618"/>
    <lineage>
        <taxon>Bacteria</taxon>
        <taxon>Bacillati</taxon>
        <taxon>Actinomycetota</taxon>
        <taxon>Actinomycetes</taxon>
        <taxon>Propionibacteriales</taxon>
        <taxon>Nocardioidaceae</taxon>
        <taxon>Nocardioides</taxon>
    </lineage>
</organism>
<protein>
    <recommendedName>
        <fullName evidence="3">Minor tail protein</fullName>
    </recommendedName>
</protein>
<keyword evidence="2" id="KW-1185">Reference proteome</keyword>
<evidence type="ECO:0008006" key="3">
    <source>
        <dbReference type="Google" id="ProtNLM"/>
    </source>
</evidence>
<accession>A0ABX7PHZ6</accession>
<evidence type="ECO:0000313" key="2">
    <source>
        <dbReference type="Proteomes" id="UP000662818"/>
    </source>
</evidence>
<proteinExistence type="predicted"/>
<gene>
    <name evidence="1" type="ORF">CFH99_07725</name>
</gene>
<sequence>MSTSHTLTGNLSEAIGTPATSRNVIVTWETNLGTQPLVDLDNNITYPPRPVRITVADDGTFSATLLATNSTGINVSDGSLRYRIVAQYWTPVGRKAWFDSGLFPLTVDTDLSDVVSDPLALPATPSPSPSLVDAAVATNLTSPTSQTNAALQDAIDAGTDVIPNGIIEGRALFQYGPSRGVGVTAQRIHFNRLRRRIGSGFWFNGSVAGHQSADTAALMYGANATTSRQAGGDNEWSLTTGVSTWANKANQGGLLIIWPFGNDALNDGRPDRNSTTAKARASAKNALHAIVALARAEARIESSLAGTYSITNGSPQVTGSSSKWYRGMSVTGTGIPASTYVGEITGNGTGFKLSSSRTTQVDVNATATNAAVSLTFLPVTTGTWTAVNSNVAFSNSNMLKTNADAATTTYVIHLTETRRVHWVTAGIDDAEYAGTKAAPYGGTGGAGYSIVVDGGTPITGTTSNEHRFGVLDYCHGQKVVSLGSLAAGAHTITITASGTNKLLIDEGLLVDSLTPPTVLIMKEVELPAAYYAILPTYGASYAKTQTYNGFIDTEAAAWPADQSVITMDVTSNGFDKALHVSAADGAYAHFNDAGERLVSNAILARLNQLPARAGLVWT</sequence>
<dbReference type="EMBL" id="CP022295">
    <property type="protein sequence ID" value="QSR25511.1"/>
    <property type="molecule type" value="Genomic_DNA"/>
</dbReference>
<dbReference type="Proteomes" id="UP000662818">
    <property type="component" value="Chromosome"/>
</dbReference>
<dbReference type="RefSeq" id="WP_207009709.1">
    <property type="nucleotide sequence ID" value="NZ_CP022295.1"/>
</dbReference>
<reference evidence="1 2" key="1">
    <citation type="submission" date="2017-06" db="EMBL/GenBank/DDBJ databases">
        <title>Complete Genome Sequence of the Soil Carbazole-Degrading Bacterium Nocardioides aromaticivorans IC177.</title>
        <authorList>
            <person name="Vejarano F."/>
            <person name="Suzuki-Minakuchi C."/>
            <person name="Ohtsubo Y."/>
            <person name="Tsuda M."/>
            <person name="Okada K."/>
            <person name="Nojiri H."/>
        </authorList>
    </citation>
    <scope>NUCLEOTIDE SEQUENCE [LARGE SCALE GENOMIC DNA]</scope>
    <source>
        <strain evidence="1 2">IC177</strain>
    </source>
</reference>
<evidence type="ECO:0000313" key="1">
    <source>
        <dbReference type="EMBL" id="QSR25511.1"/>
    </source>
</evidence>